<reference evidence="1 2" key="1">
    <citation type="submission" date="2016-11" db="EMBL/GenBank/DDBJ databases">
        <title>Complete genome sequence of Sulfitobacter sp. AM1-D1, a toxic bacteria associated with marine dinoflagellate Alexandrium minutum in East China Sea.</title>
        <authorList>
            <person name="Yang Q."/>
            <person name="Zhang X."/>
            <person name="Tian X."/>
        </authorList>
    </citation>
    <scope>NUCLEOTIDE SEQUENCE [LARGE SCALE GENOMIC DNA]</scope>
    <source>
        <strain evidence="1 2">AM1-D1</strain>
    </source>
</reference>
<keyword evidence="2" id="KW-1185">Reference proteome</keyword>
<protein>
    <recommendedName>
        <fullName evidence="3">Class I SAM-dependent methyltransferase</fullName>
    </recommendedName>
</protein>
<organism evidence="1 2">
    <name type="scientific">Sulfitobacter alexandrii</name>
    <dbReference type="NCBI Taxonomy" id="1917485"/>
    <lineage>
        <taxon>Bacteria</taxon>
        <taxon>Pseudomonadati</taxon>
        <taxon>Pseudomonadota</taxon>
        <taxon>Alphaproteobacteria</taxon>
        <taxon>Rhodobacterales</taxon>
        <taxon>Roseobacteraceae</taxon>
        <taxon>Sulfitobacter</taxon>
    </lineage>
</organism>
<dbReference type="KEGG" id="suam:BOO69_14185"/>
<evidence type="ECO:0000313" key="2">
    <source>
        <dbReference type="Proteomes" id="UP000181897"/>
    </source>
</evidence>
<evidence type="ECO:0008006" key="3">
    <source>
        <dbReference type="Google" id="ProtNLM"/>
    </source>
</evidence>
<gene>
    <name evidence="1" type="ORF">BOO69_14185</name>
</gene>
<dbReference type="AlphaFoldDB" id="A0A1J0WJC4"/>
<accession>A0A1J0WJC4</accession>
<dbReference type="SUPFAM" id="SSF53335">
    <property type="entry name" value="S-adenosyl-L-methionine-dependent methyltransferases"/>
    <property type="match status" value="1"/>
</dbReference>
<dbReference type="STRING" id="1917485.BOO69_14185"/>
<dbReference type="InterPro" id="IPR029063">
    <property type="entry name" value="SAM-dependent_MTases_sf"/>
</dbReference>
<sequence>MVEIGCFLGGSSRHWLNAKPDLELIGVDPWNGNWAEYVEGMSTHPTMSRHVEHLSDRELERIVGLLREYGNYPVALNNLRAYKDRFYPLRLSSPEALYYLHRRKICPDLIYIDAFKHEIDLQIAHHLFPDAILCGDDWLWPDETGKFVMQDVVKNFAHEQGFEVEAKRQSWVLHRR</sequence>
<name>A0A1J0WJC4_9RHOB</name>
<dbReference type="EMBL" id="CP018076">
    <property type="protein sequence ID" value="APE44431.1"/>
    <property type="molecule type" value="Genomic_DNA"/>
</dbReference>
<dbReference type="Proteomes" id="UP000181897">
    <property type="component" value="Chromosome"/>
</dbReference>
<dbReference type="Gene3D" id="3.40.50.150">
    <property type="entry name" value="Vaccinia Virus protein VP39"/>
    <property type="match status" value="1"/>
</dbReference>
<evidence type="ECO:0000313" key="1">
    <source>
        <dbReference type="EMBL" id="APE44431.1"/>
    </source>
</evidence>
<proteinExistence type="predicted"/>